<name>A0A9J6E261_RHIMP</name>
<evidence type="ECO:0000313" key="2">
    <source>
        <dbReference type="EMBL" id="KAH8028374.1"/>
    </source>
</evidence>
<evidence type="ECO:0000259" key="1">
    <source>
        <dbReference type="Pfam" id="PF13843"/>
    </source>
</evidence>
<evidence type="ECO:0000313" key="3">
    <source>
        <dbReference type="Proteomes" id="UP000821866"/>
    </source>
</evidence>
<reference evidence="2" key="1">
    <citation type="journal article" date="2020" name="Cell">
        <title>Large-Scale Comparative Analyses of Tick Genomes Elucidate Their Genetic Diversity and Vector Capacities.</title>
        <authorList>
            <consortium name="Tick Genome and Microbiome Consortium (TIGMIC)"/>
            <person name="Jia N."/>
            <person name="Wang J."/>
            <person name="Shi W."/>
            <person name="Du L."/>
            <person name="Sun Y."/>
            <person name="Zhan W."/>
            <person name="Jiang J.F."/>
            <person name="Wang Q."/>
            <person name="Zhang B."/>
            <person name="Ji P."/>
            <person name="Bell-Sakyi L."/>
            <person name="Cui X.M."/>
            <person name="Yuan T.T."/>
            <person name="Jiang B.G."/>
            <person name="Yang W.F."/>
            <person name="Lam T.T."/>
            <person name="Chang Q.C."/>
            <person name="Ding S.J."/>
            <person name="Wang X.J."/>
            <person name="Zhu J.G."/>
            <person name="Ruan X.D."/>
            <person name="Zhao L."/>
            <person name="Wei J.T."/>
            <person name="Ye R.Z."/>
            <person name="Que T.C."/>
            <person name="Du C.H."/>
            <person name="Zhou Y.H."/>
            <person name="Cheng J.X."/>
            <person name="Dai P.F."/>
            <person name="Guo W.B."/>
            <person name="Han X.H."/>
            <person name="Huang E.J."/>
            <person name="Li L.F."/>
            <person name="Wei W."/>
            <person name="Gao Y.C."/>
            <person name="Liu J.Z."/>
            <person name="Shao H.Z."/>
            <person name="Wang X."/>
            <person name="Wang C.C."/>
            <person name="Yang T.C."/>
            <person name="Huo Q.B."/>
            <person name="Li W."/>
            <person name="Chen H.Y."/>
            <person name="Chen S.E."/>
            <person name="Zhou L.G."/>
            <person name="Ni X.B."/>
            <person name="Tian J.H."/>
            <person name="Sheng Y."/>
            <person name="Liu T."/>
            <person name="Pan Y.S."/>
            <person name="Xia L.Y."/>
            <person name="Li J."/>
            <person name="Zhao F."/>
            <person name="Cao W.C."/>
        </authorList>
    </citation>
    <scope>NUCLEOTIDE SEQUENCE</scope>
    <source>
        <strain evidence="2">Rmic-2018</strain>
    </source>
</reference>
<dbReference type="AlphaFoldDB" id="A0A9J6E261"/>
<dbReference type="VEuPathDB" id="VectorBase:LOC119161588"/>
<proteinExistence type="predicted"/>
<protein>
    <recommendedName>
        <fullName evidence="1">PiggyBac transposable element-derived protein domain-containing protein</fullName>
    </recommendedName>
</protein>
<keyword evidence="3" id="KW-1185">Reference proteome</keyword>
<dbReference type="PANTHER" id="PTHR46599">
    <property type="entry name" value="PIGGYBAC TRANSPOSABLE ELEMENT-DERIVED PROTEIN 4"/>
    <property type="match status" value="1"/>
</dbReference>
<dbReference type="EMBL" id="JABSTU010000006">
    <property type="protein sequence ID" value="KAH8028374.1"/>
    <property type="molecule type" value="Genomic_DNA"/>
</dbReference>
<gene>
    <name evidence="2" type="ORF">HPB51_016197</name>
</gene>
<dbReference type="PANTHER" id="PTHR46599:SF3">
    <property type="entry name" value="PIGGYBAC TRANSPOSABLE ELEMENT-DERIVED PROTEIN 4"/>
    <property type="match status" value="1"/>
</dbReference>
<dbReference type="Pfam" id="PF13843">
    <property type="entry name" value="DDE_Tnp_1_7"/>
    <property type="match status" value="1"/>
</dbReference>
<reference evidence="2" key="2">
    <citation type="submission" date="2021-09" db="EMBL/GenBank/DDBJ databases">
        <authorList>
            <person name="Jia N."/>
            <person name="Wang J."/>
            <person name="Shi W."/>
            <person name="Du L."/>
            <person name="Sun Y."/>
            <person name="Zhan W."/>
            <person name="Jiang J."/>
            <person name="Wang Q."/>
            <person name="Zhang B."/>
            <person name="Ji P."/>
            <person name="Sakyi L.B."/>
            <person name="Cui X."/>
            <person name="Yuan T."/>
            <person name="Jiang B."/>
            <person name="Yang W."/>
            <person name="Lam T.T.-Y."/>
            <person name="Chang Q."/>
            <person name="Ding S."/>
            <person name="Wang X."/>
            <person name="Zhu J."/>
            <person name="Ruan X."/>
            <person name="Zhao L."/>
            <person name="Wei J."/>
            <person name="Que T."/>
            <person name="Du C."/>
            <person name="Cheng J."/>
            <person name="Dai P."/>
            <person name="Han X."/>
            <person name="Huang E."/>
            <person name="Gao Y."/>
            <person name="Liu J."/>
            <person name="Shao H."/>
            <person name="Ye R."/>
            <person name="Li L."/>
            <person name="Wei W."/>
            <person name="Wang X."/>
            <person name="Wang C."/>
            <person name="Huo Q."/>
            <person name="Li W."/>
            <person name="Guo W."/>
            <person name="Chen H."/>
            <person name="Chen S."/>
            <person name="Zhou L."/>
            <person name="Zhou L."/>
            <person name="Ni X."/>
            <person name="Tian J."/>
            <person name="Zhou Y."/>
            <person name="Sheng Y."/>
            <person name="Liu T."/>
            <person name="Pan Y."/>
            <person name="Xia L."/>
            <person name="Li J."/>
            <person name="Zhao F."/>
            <person name="Cao W."/>
        </authorList>
    </citation>
    <scope>NUCLEOTIDE SEQUENCE</scope>
    <source>
        <strain evidence="2">Rmic-2018</strain>
        <tissue evidence="2">Larvae</tissue>
    </source>
</reference>
<dbReference type="InterPro" id="IPR029526">
    <property type="entry name" value="PGBD"/>
</dbReference>
<feature type="domain" description="PiggyBac transposable element-derived protein" evidence="1">
    <location>
        <begin position="1"/>
        <end position="165"/>
    </location>
</feature>
<comment type="caution">
    <text evidence="2">The sequence shown here is derived from an EMBL/GenBank/DDBJ whole genome shotgun (WGS) entry which is preliminary data.</text>
</comment>
<organism evidence="2 3">
    <name type="scientific">Rhipicephalus microplus</name>
    <name type="common">Cattle tick</name>
    <name type="synonym">Boophilus microplus</name>
    <dbReference type="NCBI Taxonomy" id="6941"/>
    <lineage>
        <taxon>Eukaryota</taxon>
        <taxon>Metazoa</taxon>
        <taxon>Ecdysozoa</taxon>
        <taxon>Arthropoda</taxon>
        <taxon>Chelicerata</taxon>
        <taxon>Arachnida</taxon>
        <taxon>Acari</taxon>
        <taxon>Parasitiformes</taxon>
        <taxon>Ixodida</taxon>
        <taxon>Ixodoidea</taxon>
        <taxon>Ixodidae</taxon>
        <taxon>Rhipicephalinae</taxon>
        <taxon>Rhipicephalus</taxon>
        <taxon>Boophilus</taxon>
    </lineage>
</organism>
<accession>A0A9J6E261</accession>
<dbReference type="Proteomes" id="UP000821866">
    <property type="component" value="Chromosome 4"/>
</dbReference>
<sequence length="186" mass="21881">MIVKEANLYAPQEMMPNWQMLMVSELKAYIGMLILMRIHNLPQVYLYWSSDKLFNVQEISNVISFRRFQQITRCLHLNDNSKIPDKTSLNFDRCYRVRPLMEMVNTNFQSEYKPSSHVAVDEFMILFKGRSAMKQYMPLKTKIKRGYEVWSVADSDTGTFASLTFSKAAQSVDRLTWGLESTLYFR</sequence>